<dbReference type="EMBL" id="BAABEX010000015">
    <property type="protein sequence ID" value="GAA4425770.1"/>
    <property type="molecule type" value="Genomic_DNA"/>
</dbReference>
<keyword evidence="2" id="KW-1185">Reference proteome</keyword>
<accession>A0ABP8LBC0</accession>
<protein>
    <submittedName>
        <fullName evidence="1">Uncharacterized protein</fullName>
    </submittedName>
</protein>
<comment type="caution">
    <text evidence="1">The sequence shown here is derived from an EMBL/GenBank/DDBJ whole genome shotgun (WGS) entry which is preliminary data.</text>
</comment>
<organism evidence="1 2">
    <name type="scientific">Acidovorax lacteus</name>
    <dbReference type="NCBI Taxonomy" id="1924988"/>
    <lineage>
        <taxon>Bacteria</taxon>
        <taxon>Pseudomonadati</taxon>
        <taxon>Pseudomonadota</taxon>
        <taxon>Betaproteobacteria</taxon>
        <taxon>Burkholderiales</taxon>
        <taxon>Comamonadaceae</taxon>
        <taxon>Acidovorax</taxon>
    </lineage>
</organism>
<evidence type="ECO:0000313" key="1">
    <source>
        <dbReference type="EMBL" id="GAA4425770.1"/>
    </source>
</evidence>
<reference evidence="2" key="1">
    <citation type="journal article" date="2019" name="Int. J. Syst. Evol. Microbiol.">
        <title>The Global Catalogue of Microorganisms (GCM) 10K type strain sequencing project: providing services to taxonomists for standard genome sequencing and annotation.</title>
        <authorList>
            <consortium name="The Broad Institute Genomics Platform"/>
            <consortium name="The Broad Institute Genome Sequencing Center for Infectious Disease"/>
            <person name="Wu L."/>
            <person name="Ma J."/>
        </authorList>
    </citation>
    <scope>NUCLEOTIDE SEQUENCE [LARGE SCALE GENOMIC DNA]</scope>
    <source>
        <strain evidence="2">JCM 31890</strain>
    </source>
</reference>
<gene>
    <name evidence="1" type="ORF">GCM10023090_21130</name>
</gene>
<evidence type="ECO:0000313" key="2">
    <source>
        <dbReference type="Proteomes" id="UP001501788"/>
    </source>
</evidence>
<dbReference type="RefSeq" id="WP_345064528.1">
    <property type="nucleotide sequence ID" value="NZ_BAABEX010000015.1"/>
</dbReference>
<dbReference type="Proteomes" id="UP001501788">
    <property type="component" value="Unassembled WGS sequence"/>
</dbReference>
<name>A0ABP8LBC0_9BURK</name>
<proteinExistence type="predicted"/>
<sequence length="105" mass="11121">MTDTTTYYVGGATVIVQGAPAQASPVPASVTMRQARRALHAAGLLPQVEAAINAMPEPQRTAARIEWEYSSVVQRHNGFVSQLAPALGMTDAQLDALFITASEIP</sequence>